<feature type="domain" description="AB hydrolase-1" evidence="3">
    <location>
        <begin position="66"/>
        <end position="299"/>
    </location>
</feature>
<evidence type="ECO:0000259" key="3">
    <source>
        <dbReference type="Pfam" id="PF00561"/>
    </source>
</evidence>
<protein>
    <recommendedName>
        <fullName evidence="3">AB hydrolase-1 domain-containing protein</fullName>
    </recommendedName>
</protein>
<evidence type="ECO:0000313" key="4">
    <source>
        <dbReference type="EMBL" id="SFC70149.1"/>
    </source>
</evidence>
<dbReference type="OrthoDB" id="332676at2"/>
<dbReference type="PANTHER" id="PTHR10794">
    <property type="entry name" value="ABHYDROLASE DOMAIN-CONTAINING PROTEIN"/>
    <property type="match status" value="1"/>
</dbReference>
<dbReference type="Gene3D" id="3.40.50.1820">
    <property type="entry name" value="alpha/beta hydrolase"/>
    <property type="match status" value="1"/>
</dbReference>
<dbReference type="AlphaFoldDB" id="A0A1I1LAV6"/>
<reference evidence="4 5" key="1">
    <citation type="submission" date="2016-10" db="EMBL/GenBank/DDBJ databases">
        <authorList>
            <person name="de Groot N.N."/>
        </authorList>
    </citation>
    <scope>NUCLEOTIDE SEQUENCE [LARGE SCALE GENOMIC DNA]</scope>
    <source>
        <strain evidence="4 5">DSM 6793</strain>
    </source>
</reference>
<feature type="active site" description="Charge relay system" evidence="2">
    <location>
        <position position="143"/>
    </location>
</feature>
<dbReference type="GO" id="GO:0047372">
    <property type="term" value="F:monoacylglycerol lipase activity"/>
    <property type="evidence" value="ECO:0007669"/>
    <property type="project" value="TreeGrafter"/>
</dbReference>
<dbReference type="InterPro" id="IPR029058">
    <property type="entry name" value="AB_hydrolase_fold"/>
</dbReference>
<feature type="active site" description="Charge relay system" evidence="2">
    <location>
        <position position="296"/>
    </location>
</feature>
<name>A0A1I1LAV6_9BACT</name>
<feature type="active site" description="Charge relay system" evidence="2">
    <location>
        <position position="267"/>
    </location>
</feature>
<dbReference type="STRING" id="927664.SAMN05421780_108144"/>
<gene>
    <name evidence="4" type="ORF">SAMN05421780_108144</name>
</gene>
<comment type="similarity">
    <text evidence="1">Belongs to the AB hydrolase superfamily. AB hydrolase 4 family.</text>
</comment>
<evidence type="ECO:0000313" key="5">
    <source>
        <dbReference type="Proteomes" id="UP000199514"/>
    </source>
</evidence>
<dbReference type="GO" id="GO:0034338">
    <property type="term" value="F:short-chain carboxylesterase activity"/>
    <property type="evidence" value="ECO:0007669"/>
    <property type="project" value="TreeGrafter"/>
</dbReference>
<dbReference type="RefSeq" id="WP_091514072.1">
    <property type="nucleotide sequence ID" value="NZ_FOLE01000008.1"/>
</dbReference>
<dbReference type="EMBL" id="FOLE01000008">
    <property type="protein sequence ID" value="SFC70149.1"/>
    <property type="molecule type" value="Genomic_DNA"/>
</dbReference>
<evidence type="ECO:0000256" key="1">
    <source>
        <dbReference type="ARBA" id="ARBA00010884"/>
    </source>
</evidence>
<accession>A0A1I1LAV6</accession>
<dbReference type="InterPro" id="IPR012020">
    <property type="entry name" value="ABHD4"/>
</dbReference>
<proteinExistence type="inferred from homology"/>
<dbReference type="SUPFAM" id="SSF53474">
    <property type="entry name" value="alpha/beta-Hydrolases"/>
    <property type="match status" value="1"/>
</dbReference>
<dbReference type="InterPro" id="IPR050960">
    <property type="entry name" value="AB_hydrolase_4_sf"/>
</dbReference>
<keyword evidence="5" id="KW-1185">Reference proteome</keyword>
<dbReference type="PANTHER" id="PTHR10794:SF94">
    <property type="entry name" value="ESTERASE YHET-RELATED"/>
    <property type="match status" value="1"/>
</dbReference>
<evidence type="ECO:0000256" key="2">
    <source>
        <dbReference type="PIRSR" id="PIRSR005211-1"/>
    </source>
</evidence>
<sequence length="322" mass="36391">MNFTPTYRPPAWLRLGGGHLQTILPALYRKVEGIDYHRERLWLPDEDFLDLDWLRHPAATSPRLAILSHGLEGDSHRPYLMGMAKHLYNCGYDVLAWNFRSCSGEMNLQKRFYHSGATEDLRFLVNWVNEKQQYQQIDLVGFSLGGNLTLKYLGEETPPPIIGKSVVFSVPTDLGGASERISTGFSKVYSDRFMRTLTQKIRLKAAKVPEIDLAPLALLKTLKDFDDVYTAPLHGFGTAANYYASCSANRFIADIQTPTLIVNAQNDPFLSAACYPKHLTQKHEFVTLETPEQGGHCGFTQTGLHDVYWSELRCESFLLGKN</sequence>
<dbReference type="PIRSF" id="PIRSF005211">
    <property type="entry name" value="Ab_hydro_YheT"/>
    <property type="match status" value="1"/>
</dbReference>
<organism evidence="4 5">
    <name type="scientific">Flexibacter flexilis DSM 6793</name>
    <dbReference type="NCBI Taxonomy" id="927664"/>
    <lineage>
        <taxon>Bacteria</taxon>
        <taxon>Pseudomonadati</taxon>
        <taxon>Bacteroidota</taxon>
        <taxon>Cytophagia</taxon>
        <taxon>Cytophagales</taxon>
        <taxon>Flexibacteraceae</taxon>
        <taxon>Flexibacter</taxon>
    </lineage>
</organism>
<dbReference type="Proteomes" id="UP000199514">
    <property type="component" value="Unassembled WGS sequence"/>
</dbReference>
<dbReference type="InterPro" id="IPR000073">
    <property type="entry name" value="AB_hydrolase_1"/>
</dbReference>
<dbReference type="Pfam" id="PF00561">
    <property type="entry name" value="Abhydrolase_1"/>
    <property type="match status" value="1"/>
</dbReference>